<evidence type="ECO:0000313" key="5">
    <source>
        <dbReference type="Proteomes" id="UP000747110"/>
    </source>
</evidence>
<dbReference type="InterPro" id="IPR005097">
    <property type="entry name" value="Sacchrp_dh_NADP-bd"/>
</dbReference>
<organism evidence="3 4">
    <name type="scientific">Volvox reticuliferus</name>
    <dbReference type="NCBI Taxonomy" id="1737510"/>
    <lineage>
        <taxon>Eukaryota</taxon>
        <taxon>Viridiplantae</taxon>
        <taxon>Chlorophyta</taxon>
        <taxon>core chlorophytes</taxon>
        <taxon>Chlorophyceae</taxon>
        <taxon>CS clade</taxon>
        <taxon>Chlamydomonadales</taxon>
        <taxon>Volvocaceae</taxon>
        <taxon>Volvox</taxon>
    </lineage>
</organism>
<gene>
    <name evidence="2" type="ORF">Vretifemale_16292</name>
    <name evidence="3" type="ORF">Vretimale_15094</name>
</gene>
<dbReference type="EMBL" id="BNCQ01000039">
    <property type="protein sequence ID" value="GIM11594.1"/>
    <property type="molecule type" value="Genomic_DNA"/>
</dbReference>
<dbReference type="Proteomes" id="UP000747110">
    <property type="component" value="Unassembled WGS sequence"/>
</dbReference>
<accession>A0A8J4LVB1</accession>
<dbReference type="Gene3D" id="3.40.50.720">
    <property type="entry name" value="NAD(P)-binding Rossmann-like Domain"/>
    <property type="match status" value="1"/>
</dbReference>
<comment type="caution">
    <text evidence="3">The sequence shown here is derived from an EMBL/GenBank/DDBJ whole genome shotgun (WGS) entry which is preliminary data.</text>
</comment>
<evidence type="ECO:0000313" key="4">
    <source>
        <dbReference type="Proteomes" id="UP000722791"/>
    </source>
</evidence>
<dbReference type="EMBL" id="BNCP01000044">
    <property type="protein sequence ID" value="GIL88325.1"/>
    <property type="molecule type" value="Genomic_DNA"/>
</dbReference>
<protein>
    <recommendedName>
        <fullName evidence="1">Saccharopine dehydrogenase NADP binding domain-containing protein</fullName>
    </recommendedName>
</protein>
<dbReference type="InterPro" id="IPR036291">
    <property type="entry name" value="NAD(P)-bd_dom_sf"/>
</dbReference>
<evidence type="ECO:0000313" key="3">
    <source>
        <dbReference type="EMBL" id="GIM11594.1"/>
    </source>
</evidence>
<dbReference type="OrthoDB" id="10268090at2759"/>
<feature type="domain" description="Saccharopine dehydrogenase NADP binding" evidence="1">
    <location>
        <begin position="39"/>
        <end position="168"/>
    </location>
</feature>
<dbReference type="PANTHER" id="PTHR43796">
    <property type="entry name" value="CARBOXYNORSPERMIDINE SYNTHASE"/>
    <property type="match status" value="1"/>
</dbReference>
<dbReference type="PANTHER" id="PTHR43796:SF2">
    <property type="entry name" value="CARBOXYNORSPERMIDINE SYNTHASE"/>
    <property type="match status" value="1"/>
</dbReference>
<reference evidence="3" key="1">
    <citation type="journal article" date="2021" name="Proc. Natl. Acad. Sci. U.S.A.">
        <title>Three genomes in the algal genus Volvox reveal the fate of a haploid sex-determining region after a transition to homothallism.</title>
        <authorList>
            <person name="Yamamoto K."/>
            <person name="Hamaji T."/>
            <person name="Kawai-Toyooka H."/>
            <person name="Matsuzaki R."/>
            <person name="Takahashi F."/>
            <person name="Nishimura Y."/>
            <person name="Kawachi M."/>
            <person name="Noguchi H."/>
            <person name="Minakuchi Y."/>
            <person name="Umen J.G."/>
            <person name="Toyoda A."/>
            <person name="Nozaki H."/>
        </authorList>
    </citation>
    <scope>NUCLEOTIDE SEQUENCE</scope>
    <source>
        <strain evidence="3">NIES-3785</strain>
        <strain evidence="2">NIES-3786</strain>
    </source>
</reference>
<dbReference type="SUPFAM" id="SSF51735">
    <property type="entry name" value="NAD(P)-binding Rossmann-fold domains"/>
    <property type="match status" value="1"/>
</dbReference>
<dbReference type="Proteomes" id="UP000722791">
    <property type="component" value="Unassembled WGS sequence"/>
</dbReference>
<proteinExistence type="predicted"/>
<evidence type="ECO:0000259" key="1">
    <source>
        <dbReference type="Pfam" id="PF03435"/>
    </source>
</evidence>
<evidence type="ECO:0000313" key="2">
    <source>
        <dbReference type="EMBL" id="GIL88325.1"/>
    </source>
</evidence>
<dbReference type="AlphaFoldDB" id="A0A8J4LVB1"/>
<sequence length="442" mass="48576">MRANHNHHVRHAHSTCRVSRLLRPRIICAVTGAVPDARVVVIGGTGRVGSSTASALIKEFPNLKITLASRSDDSYQAAISRRPELSKASFQHVDITNADSVRGLLINTDADLVIHTAGPFQRSKNYAVLEAALETRTGYIDVCDDTPYSEGAKERYAERAAAAGVPAIVSGGIYPGTSNVMAAHIISIARQQYDKDWNYRTPVPGEGSEPKWLRYSYYTAGSGGAGPTILETSFLLAGEDVIVYKDGKEVILPPISNRREVDFGPGVGRKGVYLYNLPEVVSGHKYMGVPDVSARFGTDPFIWNWAMWLTARLIPRNLLNDRGFVKRFAALSDPFVRNVDKVVGEAVAMRVEVDMMNGKNSSGIFVHKYLSQSMGYSTAAFAQSVLQGKTKPGVWYPEEPEALQDRRQFLQLASTGCSRFDLNRSAWALESEITQIGGLIYW</sequence>
<name>A0A8J4LVB1_9CHLO</name>
<dbReference type="Pfam" id="PF03435">
    <property type="entry name" value="Sacchrp_dh_NADP"/>
    <property type="match status" value="1"/>
</dbReference>
<dbReference type="Gene3D" id="3.30.360.10">
    <property type="entry name" value="Dihydrodipicolinate Reductase, domain 2"/>
    <property type="match status" value="1"/>
</dbReference>
<keyword evidence="5" id="KW-1185">Reference proteome</keyword>